<dbReference type="InterPro" id="IPR003439">
    <property type="entry name" value="ABC_transporter-like_ATP-bd"/>
</dbReference>
<keyword evidence="1" id="KW-0813">Transport</keyword>
<dbReference type="InterPro" id="IPR017871">
    <property type="entry name" value="ABC_transporter-like_CS"/>
</dbReference>
<sequence length="224" mass="24650">MKPILEARNVTKVYGHGRTQVVAVRAVSLKISAGECVALMGPSGSGKSTLLKVLGLILRPTEGSVLIRGKEAVCDEFCRARLRNKFFGYVDQEFAIIENESVERNVMIPLQYANPKPGRQEIRARTRQVLEEVGLGWALKKNASQLSGGERQRVAIARALVNEPMVILADEPTAALDGKTTQEIMTLFLSIKTRGAAVLIATHDDRVAKQCDRILRMIDGRLVE</sequence>
<dbReference type="PROSITE" id="PS50893">
    <property type="entry name" value="ABC_TRANSPORTER_2"/>
    <property type="match status" value="1"/>
</dbReference>
<evidence type="ECO:0000313" key="6">
    <source>
        <dbReference type="Proteomes" id="UP000243024"/>
    </source>
</evidence>
<evidence type="ECO:0000313" key="5">
    <source>
        <dbReference type="EMBL" id="OAR03983.1"/>
    </source>
</evidence>
<dbReference type="EMBL" id="JXBB01000031">
    <property type="protein sequence ID" value="OAR03983.1"/>
    <property type="molecule type" value="Genomic_DNA"/>
</dbReference>
<keyword evidence="3 5" id="KW-0067">ATP-binding</keyword>
<dbReference type="Gene3D" id="3.40.50.300">
    <property type="entry name" value="P-loop containing nucleotide triphosphate hydrolases"/>
    <property type="match status" value="1"/>
</dbReference>
<dbReference type="PANTHER" id="PTHR24220:SF86">
    <property type="entry name" value="ABC TRANSPORTER ABCH.1"/>
    <property type="match status" value="1"/>
</dbReference>
<dbReference type="SUPFAM" id="SSF52540">
    <property type="entry name" value="P-loop containing nucleoside triphosphate hydrolases"/>
    <property type="match status" value="1"/>
</dbReference>
<comment type="caution">
    <text evidence="5">The sequence shown here is derived from an EMBL/GenBank/DDBJ whole genome shotgun (WGS) entry which is preliminary data.</text>
</comment>
<dbReference type="Pfam" id="PF00005">
    <property type="entry name" value="ABC_tran"/>
    <property type="match status" value="1"/>
</dbReference>
<dbReference type="GO" id="GO:0016887">
    <property type="term" value="F:ATP hydrolysis activity"/>
    <property type="evidence" value="ECO:0007669"/>
    <property type="project" value="InterPro"/>
</dbReference>
<evidence type="ECO:0000256" key="3">
    <source>
        <dbReference type="ARBA" id="ARBA00022840"/>
    </source>
</evidence>
<dbReference type="InterPro" id="IPR027417">
    <property type="entry name" value="P-loop_NTPase"/>
</dbReference>
<dbReference type="InterPro" id="IPR015854">
    <property type="entry name" value="ABC_transpr_LolD-like"/>
</dbReference>
<dbReference type="GO" id="GO:0005886">
    <property type="term" value="C:plasma membrane"/>
    <property type="evidence" value="ECO:0007669"/>
    <property type="project" value="TreeGrafter"/>
</dbReference>
<dbReference type="GO" id="GO:0005524">
    <property type="term" value="F:ATP binding"/>
    <property type="evidence" value="ECO:0007669"/>
    <property type="project" value="UniProtKB-KW"/>
</dbReference>
<name>A0A132NDK2_HYDSH</name>
<dbReference type="OrthoDB" id="9791546at2"/>
<reference evidence="5 6" key="1">
    <citation type="submission" date="2015-09" db="EMBL/GenBank/DDBJ databases">
        <title>Draft genome sequence of Hydrogenibacillus schlegelii DSM 2000.</title>
        <authorList>
            <person name="Hemp J."/>
        </authorList>
    </citation>
    <scope>NUCLEOTIDE SEQUENCE [LARGE SCALE GENOMIC DNA]</scope>
    <source>
        <strain evidence="5 6">MA 48</strain>
    </source>
</reference>
<dbReference type="InterPro" id="IPR003593">
    <property type="entry name" value="AAA+_ATPase"/>
</dbReference>
<dbReference type="STRING" id="1484.SA87_00945"/>
<dbReference type="AlphaFoldDB" id="A0A132NDK2"/>
<evidence type="ECO:0000259" key="4">
    <source>
        <dbReference type="PROSITE" id="PS50893"/>
    </source>
</evidence>
<feature type="domain" description="ABC transporter" evidence="4">
    <location>
        <begin position="5"/>
        <end position="224"/>
    </location>
</feature>
<organism evidence="5 6">
    <name type="scientific">Hydrogenibacillus schlegelii</name>
    <name type="common">Bacillus schlegelii</name>
    <dbReference type="NCBI Taxonomy" id="1484"/>
    <lineage>
        <taxon>Bacteria</taxon>
        <taxon>Bacillati</taxon>
        <taxon>Bacillota</taxon>
        <taxon>Bacilli</taxon>
        <taxon>Bacillales</taxon>
        <taxon>Bacillales Family X. Incertae Sedis</taxon>
        <taxon>Hydrogenibacillus</taxon>
    </lineage>
</organism>
<dbReference type="CDD" id="cd03255">
    <property type="entry name" value="ABC_MJ0796_LolCDE_FtsE"/>
    <property type="match status" value="1"/>
</dbReference>
<keyword evidence="2" id="KW-0547">Nucleotide-binding</keyword>
<evidence type="ECO:0000256" key="2">
    <source>
        <dbReference type="ARBA" id="ARBA00022741"/>
    </source>
</evidence>
<gene>
    <name evidence="5" type="ORF">SA87_00945</name>
</gene>
<proteinExistence type="predicted"/>
<evidence type="ECO:0000256" key="1">
    <source>
        <dbReference type="ARBA" id="ARBA00022448"/>
    </source>
</evidence>
<dbReference type="PROSITE" id="PS00211">
    <property type="entry name" value="ABC_TRANSPORTER_1"/>
    <property type="match status" value="1"/>
</dbReference>
<dbReference type="PANTHER" id="PTHR24220">
    <property type="entry name" value="IMPORT ATP-BINDING PROTEIN"/>
    <property type="match status" value="1"/>
</dbReference>
<dbReference type="SMART" id="SM00382">
    <property type="entry name" value="AAA"/>
    <property type="match status" value="1"/>
</dbReference>
<dbReference type="GO" id="GO:0022857">
    <property type="term" value="F:transmembrane transporter activity"/>
    <property type="evidence" value="ECO:0007669"/>
    <property type="project" value="TreeGrafter"/>
</dbReference>
<dbReference type="InterPro" id="IPR017911">
    <property type="entry name" value="MacB-like_ATP-bd"/>
</dbReference>
<protein>
    <submittedName>
        <fullName evidence="5">ABC transporter ATP-binding protein</fullName>
    </submittedName>
</protein>
<accession>A0A132NDK2</accession>
<dbReference type="Proteomes" id="UP000243024">
    <property type="component" value="Unassembled WGS sequence"/>
</dbReference>
<keyword evidence="6" id="KW-1185">Reference proteome</keyword>